<organism evidence="1">
    <name type="scientific">Acidicaldus sp</name>
    <dbReference type="NCBI Taxonomy" id="1872105"/>
    <lineage>
        <taxon>Bacteria</taxon>
        <taxon>Pseudomonadati</taxon>
        <taxon>Pseudomonadota</taxon>
        <taxon>Alphaproteobacteria</taxon>
        <taxon>Acetobacterales</taxon>
        <taxon>Acetobacteraceae</taxon>
        <taxon>Acidicaldus</taxon>
    </lineage>
</organism>
<dbReference type="CDD" id="cd11579">
    <property type="entry name" value="Glyco_tran_WbsX"/>
    <property type="match status" value="1"/>
</dbReference>
<proteinExistence type="predicted"/>
<dbReference type="InterPro" id="IPR032719">
    <property type="entry name" value="WbsX"/>
</dbReference>
<dbReference type="Gene3D" id="3.20.20.80">
    <property type="entry name" value="Glycosidases"/>
    <property type="match status" value="1"/>
</dbReference>
<dbReference type="Pfam" id="PF14307">
    <property type="entry name" value="Glyco_tran_WbsX"/>
    <property type="match status" value="1"/>
</dbReference>
<name>A0A8J4H9A3_9PROT</name>
<dbReference type="AlphaFoldDB" id="A0A8J4H9A3"/>
<sequence>MNTTPSAKFIAYYLPQFHPIPENDEWWGKGFTEWTNTAKAVPMFCGHYQPHIPADLGFYDLRVPETRLAQAEMARAYGITGFCYYHYWFGGRQILEKPFQSVLESGQPDFPFCLCWANQTWTGIWHGARNRILIEQTYPGDEDHKAHFETLLPAFHDPRYLRVNNKPIFVIFKPDELPDPKATLDLWQGMAARAGLPGLHVVAVGNAHPGRWNPLDHGFDATTPQPIFPIRPWISRRKPFQWLKQKYQIARGMPTVHEYGDWIKSLNHDNVFGENYYPCLVHAWDNTPRSGKNGVVLKNSTPELFRRSMKQALEKINNRPEEKKIIFLKSWNEWAEGNHLEPDLIYKHAYLEVIKQEIAHNKS</sequence>
<dbReference type="PANTHER" id="PTHR41244">
    <property type="entry name" value="RHAMNAN SYNTHESIS F"/>
    <property type="match status" value="1"/>
</dbReference>
<dbReference type="EMBL" id="DTQM01000003">
    <property type="protein sequence ID" value="HGC41640.1"/>
    <property type="molecule type" value="Genomic_DNA"/>
</dbReference>
<reference evidence="1" key="1">
    <citation type="journal article" date="2020" name="mSystems">
        <title>Genome- and Community-Level Interaction Insights into Carbon Utilization and Element Cycling Functions of Hydrothermarchaeota in Hydrothermal Sediment.</title>
        <authorList>
            <person name="Zhou Z."/>
            <person name="Liu Y."/>
            <person name="Xu W."/>
            <person name="Pan J."/>
            <person name="Luo Z.H."/>
            <person name="Li M."/>
        </authorList>
    </citation>
    <scope>NUCLEOTIDE SEQUENCE</scope>
    <source>
        <strain evidence="1">SpSt-997</strain>
    </source>
</reference>
<comment type="caution">
    <text evidence="1">The sequence shown here is derived from an EMBL/GenBank/DDBJ whole genome shotgun (WGS) entry which is preliminary data.</text>
</comment>
<accession>A0A8J4H9A3</accession>
<protein>
    <submittedName>
        <fullName evidence="1">Lipopolysaccharide biosynthesis protein</fullName>
    </submittedName>
</protein>
<dbReference type="PANTHER" id="PTHR41244:SF1">
    <property type="entry name" value="GLYCOSYLTRANSFERASE"/>
    <property type="match status" value="1"/>
</dbReference>
<evidence type="ECO:0000313" key="1">
    <source>
        <dbReference type="EMBL" id="HGC41640.1"/>
    </source>
</evidence>
<gene>
    <name evidence="1" type="ORF">ENY07_00205</name>
</gene>